<evidence type="ECO:0000313" key="3">
    <source>
        <dbReference type="Proteomes" id="UP001163046"/>
    </source>
</evidence>
<dbReference type="EMBL" id="MU825409">
    <property type="protein sequence ID" value="KAJ7390951.1"/>
    <property type="molecule type" value="Genomic_DNA"/>
</dbReference>
<keyword evidence="3" id="KW-1185">Reference proteome</keyword>
<sequence length="150" mass="16906">MDMNTVTGMFLRKEVEELRKQGESWGLSKEEIDEAILRALGERSTLGSKDGSKTNAKKCSWFSCCLQVAGVVILLPILLYTAVSLISLSDTSFALKVGQMTADWQYPLQRTVRFISLPLHRIMDLTKLSAWECMVENPLYVPGTMWNVID</sequence>
<keyword evidence="1" id="KW-0812">Transmembrane</keyword>
<keyword evidence="1" id="KW-1133">Transmembrane helix</keyword>
<evidence type="ECO:0000313" key="2">
    <source>
        <dbReference type="EMBL" id="KAJ7390951.1"/>
    </source>
</evidence>
<gene>
    <name evidence="2" type="ORF">OS493_020971</name>
</gene>
<reference evidence="2" key="1">
    <citation type="submission" date="2023-01" db="EMBL/GenBank/DDBJ databases">
        <title>Genome assembly of the deep-sea coral Lophelia pertusa.</title>
        <authorList>
            <person name="Herrera S."/>
            <person name="Cordes E."/>
        </authorList>
    </citation>
    <scope>NUCLEOTIDE SEQUENCE</scope>
    <source>
        <strain evidence="2">USNM1676648</strain>
        <tissue evidence="2">Polyp</tissue>
    </source>
</reference>
<name>A0A9W9ZZZ3_9CNID</name>
<keyword evidence="1" id="KW-0472">Membrane</keyword>
<proteinExistence type="predicted"/>
<dbReference type="Proteomes" id="UP001163046">
    <property type="component" value="Unassembled WGS sequence"/>
</dbReference>
<dbReference type="AlphaFoldDB" id="A0A9W9ZZZ3"/>
<comment type="caution">
    <text evidence="2">The sequence shown here is derived from an EMBL/GenBank/DDBJ whole genome shotgun (WGS) entry which is preliminary data.</text>
</comment>
<protein>
    <submittedName>
        <fullName evidence="2">Uncharacterized protein</fullName>
    </submittedName>
</protein>
<organism evidence="2 3">
    <name type="scientific">Desmophyllum pertusum</name>
    <dbReference type="NCBI Taxonomy" id="174260"/>
    <lineage>
        <taxon>Eukaryota</taxon>
        <taxon>Metazoa</taxon>
        <taxon>Cnidaria</taxon>
        <taxon>Anthozoa</taxon>
        <taxon>Hexacorallia</taxon>
        <taxon>Scleractinia</taxon>
        <taxon>Caryophylliina</taxon>
        <taxon>Caryophylliidae</taxon>
        <taxon>Desmophyllum</taxon>
    </lineage>
</organism>
<feature type="transmembrane region" description="Helical" evidence="1">
    <location>
        <begin position="59"/>
        <end position="83"/>
    </location>
</feature>
<dbReference type="OrthoDB" id="10036464at2759"/>
<accession>A0A9W9ZZZ3</accession>
<evidence type="ECO:0000256" key="1">
    <source>
        <dbReference type="SAM" id="Phobius"/>
    </source>
</evidence>